<accession>A0A4P9XYM6</accession>
<feature type="compositionally biased region" description="Pro residues" evidence="1">
    <location>
        <begin position="368"/>
        <end position="379"/>
    </location>
</feature>
<proteinExistence type="predicted"/>
<evidence type="ECO:0000256" key="1">
    <source>
        <dbReference type="SAM" id="MobiDB-lite"/>
    </source>
</evidence>
<dbReference type="PROSITE" id="PS51912">
    <property type="entry name" value="DMAP1_BIND"/>
    <property type="match status" value="1"/>
</dbReference>
<keyword evidence="4" id="KW-1185">Reference proteome</keyword>
<reference evidence="4" key="1">
    <citation type="journal article" date="2018" name="Nat. Microbiol.">
        <title>Leveraging single-cell genomics to expand the fungal tree of life.</title>
        <authorList>
            <person name="Ahrendt S.R."/>
            <person name="Quandt C.A."/>
            <person name="Ciobanu D."/>
            <person name="Clum A."/>
            <person name="Salamov A."/>
            <person name="Andreopoulos B."/>
            <person name="Cheng J.F."/>
            <person name="Woyke T."/>
            <person name="Pelin A."/>
            <person name="Henrissat B."/>
            <person name="Reynolds N.K."/>
            <person name="Benny G.L."/>
            <person name="Smith M.E."/>
            <person name="James T.Y."/>
            <person name="Grigoriev I.V."/>
        </authorList>
    </citation>
    <scope>NUCLEOTIDE SEQUENCE [LARGE SCALE GENOMIC DNA]</scope>
</reference>
<feature type="compositionally biased region" description="Low complexity" evidence="1">
    <location>
        <begin position="216"/>
        <end position="235"/>
    </location>
</feature>
<dbReference type="Proteomes" id="UP000267251">
    <property type="component" value="Unassembled WGS sequence"/>
</dbReference>
<gene>
    <name evidence="3" type="ORF">BJ684DRAFT_21888</name>
</gene>
<evidence type="ECO:0000313" key="4">
    <source>
        <dbReference type="Proteomes" id="UP000267251"/>
    </source>
</evidence>
<feature type="domain" description="DMAP1-binding" evidence="2">
    <location>
        <begin position="174"/>
        <end position="277"/>
    </location>
</feature>
<feature type="region of interest" description="Disordered" evidence="1">
    <location>
        <begin position="212"/>
        <end position="395"/>
    </location>
</feature>
<sequence>MEEQGSPLVPPTTEFRSHSRSESAHSFALPATSPRQAIMPNHQASLAPPVPHAPLSHTMMESAEAQARYKSSFREPSPPSSPSTLPERVNGHFVASPYPNSPRSIAPSNTSISRVSMYSVPGTGINHRPPLPPPIHAQSIPKSSNFVSARRSTLFLHDLLVTPLNMSQGGDFILPPDLPEETLSALETLEIEYREGELTAKGYERRRRSIFRQMQPSDSSYSTPSPSTSYSSLPQDRLDDRRSPPPPNIRTNLMTLSGSSGRRTSSFPTAPFSPAHPFGPRPMPPDVAHNRRPSNASSLHDGSFVSSSPNSASSSSTSLSSPQRGYSQKLRSPPPPVTTFAASSNMPPPMPTEHLPFSSKPTHFQPHQMPPAATPPSPRYTPSTGVGAAHQKAPE</sequence>
<dbReference type="OrthoDB" id="69964at2759"/>
<feature type="region of interest" description="Disordered" evidence="1">
    <location>
        <begin position="1"/>
        <end position="109"/>
    </location>
</feature>
<dbReference type="InterPro" id="IPR010506">
    <property type="entry name" value="DMAP1-bd"/>
</dbReference>
<organism evidence="3 4">
    <name type="scientific">Piptocephalis cylindrospora</name>
    <dbReference type="NCBI Taxonomy" id="1907219"/>
    <lineage>
        <taxon>Eukaryota</taxon>
        <taxon>Fungi</taxon>
        <taxon>Fungi incertae sedis</taxon>
        <taxon>Zoopagomycota</taxon>
        <taxon>Zoopagomycotina</taxon>
        <taxon>Zoopagomycetes</taxon>
        <taxon>Zoopagales</taxon>
        <taxon>Piptocephalidaceae</taxon>
        <taxon>Piptocephalis</taxon>
    </lineage>
</organism>
<name>A0A4P9XYM6_9FUNG</name>
<feature type="compositionally biased region" description="Low complexity" evidence="1">
    <location>
        <begin position="303"/>
        <end position="321"/>
    </location>
</feature>
<protein>
    <recommendedName>
        <fullName evidence="2">DMAP1-binding domain-containing protein</fullName>
    </recommendedName>
</protein>
<dbReference type="Pfam" id="PF06464">
    <property type="entry name" value="DMAP_binding"/>
    <property type="match status" value="1"/>
</dbReference>
<evidence type="ECO:0000259" key="2">
    <source>
        <dbReference type="PROSITE" id="PS51912"/>
    </source>
</evidence>
<dbReference type="AlphaFoldDB" id="A0A4P9XYM6"/>
<feature type="compositionally biased region" description="Low complexity" evidence="1">
    <location>
        <begin position="255"/>
        <end position="266"/>
    </location>
</feature>
<evidence type="ECO:0000313" key="3">
    <source>
        <dbReference type="EMBL" id="RKP11535.1"/>
    </source>
</evidence>
<dbReference type="EMBL" id="KZ988829">
    <property type="protein sequence ID" value="RKP11535.1"/>
    <property type="molecule type" value="Genomic_DNA"/>
</dbReference>
<feature type="non-terminal residue" evidence="3">
    <location>
        <position position="395"/>
    </location>
</feature>